<dbReference type="GO" id="GO:0005524">
    <property type="term" value="F:ATP binding"/>
    <property type="evidence" value="ECO:0007669"/>
    <property type="project" value="InterPro"/>
</dbReference>
<dbReference type="PANTHER" id="PTHR22640:SF2">
    <property type="entry name" value="STRUCTURAL MAINTENANCE OF CHROMOSOMES FLEXIBLE HINGE DOMAIN-CONTAINING PROTEIN 1"/>
    <property type="match status" value="1"/>
</dbReference>
<dbReference type="SMART" id="SM00968">
    <property type="entry name" value="SMC_hinge"/>
    <property type="match status" value="1"/>
</dbReference>
<feature type="domain" description="SMC hinge" evidence="4">
    <location>
        <begin position="44"/>
        <end position="169"/>
    </location>
</feature>
<proteinExistence type="predicted"/>
<dbReference type="PANTHER" id="PTHR22640">
    <property type="entry name" value="STRUCTURAL MAINTENANCE OF CHROMOSOMES FLEXIBLE HINGE DOMAIN-CONTAINING PROTEIN 1"/>
    <property type="match status" value="1"/>
</dbReference>
<name>A0A4W5NW33_9TELE</name>
<evidence type="ECO:0000256" key="3">
    <source>
        <dbReference type="SAM" id="MobiDB-lite"/>
    </source>
</evidence>
<feature type="region of interest" description="Disordered" evidence="3">
    <location>
        <begin position="301"/>
        <end position="322"/>
    </location>
</feature>
<protein>
    <recommendedName>
        <fullName evidence="4">SMC hinge domain-containing protein</fullName>
    </recommendedName>
</protein>
<dbReference type="Gene3D" id="1.20.1060.20">
    <property type="match status" value="1"/>
</dbReference>
<dbReference type="Ensembl" id="ENSHHUT00000054974.1">
    <property type="protein sequence ID" value="ENSHHUP00000053114.1"/>
    <property type="gene ID" value="ENSHHUG00000031903.1"/>
</dbReference>
<reference evidence="5" key="2">
    <citation type="submission" date="2025-08" db="UniProtKB">
        <authorList>
            <consortium name="Ensembl"/>
        </authorList>
    </citation>
    <scope>IDENTIFICATION</scope>
</reference>
<dbReference type="GO" id="GO:0051276">
    <property type="term" value="P:chromosome organization"/>
    <property type="evidence" value="ECO:0007669"/>
    <property type="project" value="InterPro"/>
</dbReference>
<dbReference type="STRING" id="62062.ENSHHUP00000053114"/>
<evidence type="ECO:0000256" key="1">
    <source>
        <dbReference type="ARBA" id="ARBA00004286"/>
    </source>
</evidence>
<accession>A0A4W5NW33</accession>
<dbReference type="GeneTree" id="ENSGT00390000006950"/>
<dbReference type="AlphaFoldDB" id="A0A4W5NW33"/>
<dbReference type="SUPFAM" id="SSF75553">
    <property type="entry name" value="Smc hinge domain"/>
    <property type="match status" value="1"/>
</dbReference>
<evidence type="ECO:0000256" key="2">
    <source>
        <dbReference type="ARBA" id="ARBA00022454"/>
    </source>
</evidence>
<keyword evidence="2" id="KW-0158">Chromosome</keyword>
<sequence>MNVAQLSSIPAIDALISQKTGDTEKMKLQVQRVCSMPDPFRGTPDVLGKIGHLALVEDDDVATVISWHLLGDMDCVVTMTTVAARKIYDDTQGRQQVMPLDTVFWRNNSSRPLPHIRNGQASFHPIGNPVFARDLLILQENAEGCQMVFGNLLGDTILMDDLDSANHYRKGVVQSRISCPTLLTRQGERIRSNGKFGGLQNKAPPIEKLRGQVFGAPLPKQYQTFMGQIDLLQQYRLAMQKSIQVNEDFEGHMKYLKSPEMAQKEEEMEEQEKQLKDIETKLASTPVQTPPAIGVKRSLEDVGKSSGMANKRTRQRLLKQDF</sequence>
<dbReference type="Gene3D" id="3.30.70.1620">
    <property type="match status" value="1"/>
</dbReference>
<evidence type="ECO:0000313" key="5">
    <source>
        <dbReference type="Ensembl" id="ENSHHUP00000053114.1"/>
    </source>
</evidence>
<organism evidence="5 6">
    <name type="scientific">Hucho hucho</name>
    <name type="common">huchen</name>
    <dbReference type="NCBI Taxonomy" id="62062"/>
    <lineage>
        <taxon>Eukaryota</taxon>
        <taxon>Metazoa</taxon>
        <taxon>Chordata</taxon>
        <taxon>Craniata</taxon>
        <taxon>Vertebrata</taxon>
        <taxon>Euteleostomi</taxon>
        <taxon>Actinopterygii</taxon>
        <taxon>Neopterygii</taxon>
        <taxon>Teleostei</taxon>
        <taxon>Protacanthopterygii</taxon>
        <taxon>Salmoniformes</taxon>
        <taxon>Salmonidae</taxon>
        <taxon>Salmoninae</taxon>
        <taxon>Hucho</taxon>
    </lineage>
</organism>
<dbReference type="GO" id="GO:0006302">
    <property type="term" value="P:double-strand break repair"/>
    <property type="evidence" value="ECO:0007669"/>
    <property type="project" value="InterPro"/>
</dbReference>
<dbReference type="InterPro" id="IPR036277">
    <property type="entry name" value="SMC_hinge_sf"/>
</dbReference>
<keyword evidence="6" id="KW-1185">Reference proteome</keyword>
<reference evidence="6" key="1">
    <citation type="submission" date="2018-06" db="EMBL/GenBank/DDBJ databases">
        <title>Genome assembly of Danube salmon.</title>
        <authorList>
            <person name="Macqueen D.J."/>
            <person name="Gundappa M.K."/>
        </authorList>
    </citation>
    <scope>NUCLEOTIDE SEQUENCE [LARGE SCALE GENOMIC DNA]</scope>
</reference>
<dbReference type="GO" id="GO:0005694">
    <property type="term" value="C:chromosome"/>
    <property type="evidence" value="ECO:0007669"/>
    <property type="project" value="UniProtKB-SubCell"/>
</dbReference>
<feature type="compositionally biased region" description="Basic residues" evidence="3">
    <location>
        <begin position="311"/>
        <end position="322"/>
    </location>
</feature>
<evidence type="ECO:0000313" key="6">
    <source>
        <dbReference type="Proteomes" id="UP000314982"/>
    </source>
</evidence>
<dbReference type="InterPro" id="IPR038892">
    <property type="entry name" value="SMCHD1"/>
</dbReference>
<reference evidence="5" key="3">
    <citation type="submission" date="2025-09" db="UniProtKB">
        <authorList>
            <consortium name="Ensembl"/>
        </authorList>
    </citation>
    <scope>IDENTIFICATION</scope>
</reference>
<dbReference type="InterPro" id="IPR010935">
    <property type="entry name" value="SMC_hinge"/>
</dbReference>
<comment type="subcellular location">
    <subcellularLocation>
        <location evidence="1">Chromosome</location>
    </subcellularLocation>
</comment>
<dbReference type="Pfam" id="PF06470">
    <property type="entry name" value="SMC_hinge"/>
    <property type="match status" value="1"/>
</dbReference>
<evidence type="ECO:0000259" key="4">
    <source>
        <dbReference type="SMART" id="SM00968"/>
    </source>
</evidence>
<dbReference type="Proteomes" id="UP000314982">
    <property type="component" value="Unassembled WGS sequence"/>
</dbReference>